<dbReference type="Pfam" id="PF00230">
    <property type="entry name" value="MIP"/>
    <property type="match status" value="1"/>
</dbReference>
<comment type="similarity">
    <text evidence="2 8">Belongs to the MIP/aquaporin (TC 1.A.8) family.</text>
</comment>
<proteinExistence type="inferred from homology"/>
<organism evidence="10 11">
    <name type="scientific">Bacillus pseudomycoides</name>
    <dbReference type="NCBI Taxonomy" id="64104"/>
    <lineage>
        <taxon>Bacteria</taxon>
        <taxon>Bacillati</taxon>
        <taxon>Bacillota</taxon>
        <taxon>Bacilli</taxon>
        <taxon>Bacillales</taxon>
        <taxon>Bacillaceae</taxon>
        <taxon>Bacillus</taxon>
        <taxon>Bacillus cereus group</taxon>
    </lineage>
</organism>
<evidence type="ECO:0000256" key="6">
    <source>
        <dbReference type="ARBA" id="ARBA00022989"/>
    </source>
</evidence>
<feature type="transmembrane region" description="Helical" evidence="9">
    <location>
        <begin position="48"/>
        <end position="71"/>
    </location>
</feature>
<dbReference type="Gene3D" id="1.20.1080.10">
    <property type="entry name" value="Glycerol uptake facilitator protein"/>
    <property type="match status" value="1"/>
</dbReference>
<dbReference type="InterPro" id="IPR034294">
    <property type="entry name" value="Aquaporin_transptr"/>
</dbReference>
<keyword evidence="5 8" id="KW-0812">Transmembrane</keyword>
<dbReference type="InterPro" id="IPR000425">
    <property type="entry name" value="MIP"/>
</dbReference>
<sequence>MLYYDSCVHEEENYVKKGIAEFIGTFVLVLFGTETAVLGGGIEGIGTLGIAMAFGLSIVAMAYSIGTISGCHVNPAVSIAMFVNKRMNAMELSYYLLAQVLGGLLGTATLVTILKSSNMSLDNLGQNAFGNLGLSGSFLVEFVLTFVFILVIIAVTGKKGNAQLAGLVIGFTLVLVHLLGIPLTGTSVNPACSLAPALFAGGEAVSQLWVFIVAPILGGIVAAIVGKFVLNTEK</sequence>
<keyword evidence="6 9" id="KW-1133">Transmembrane helix</keyword>
<feature type="transmembrane region" description="Helical" evidence="9">
    <location>
        <begin position="208"/>
        <end position="230"/>
    </location>
</feature>
<protein>
    <submittedName>
        <fullName evidence="10">Aquaporin</fullName>
    </submittedName>
</protein>
<comment type="caution">
    <text evidence="10">The sequence shown here is derived from an EMBL/GenBank/DDBJ whole genome shotgun (WGS) entry which is preliminary data.</text>
</comment>
<dbReference type="Proteomes" id="UP000221918">
    <property type="component" value="Unassembled WGS sequence"/>
</dbReference>
<evidence type="ECO:0000256" key="1">
    <source>
        <dbReference type="ARBA" id="ARBA00004651"/>
    </source>
</evidence>
<dbReference type="SUPFAM" id="SSF81338">
    <property type="entry name" value="Aquaporin-like"/>
    <property type="match status" value="1"/>
</dbReference>
<keyword evidence="3 8" id="KW-0813">Transport</keyword>
<dbReference type="AlphaFoldDB" id="A0ABD6TGP6"/>
<name>A0ABD6TGP6_9BACI</name>
<dbReference type="RefSeq" id="WP_098802653.1">
    <property type="nucleotide sequence ID" value="NZ_NUTL01000006.1"/>
</dbReference>
<dbReference type="PRINTS" id="PR00783">
    <property type="entry name" value="MINTRINSICP"/>
</dbReference>
<keyword evidence="4" id="KW-1003">Cell membrane</keyword>
<dbReference type="GO" id="GO:0005886">
    <property type="term" value="C:plasma membrane"/>
    <property type="evidence" value="ECO:0007669"/>
    <property type="project" value="UniProtKB-SubCell"/>
</dbReference>
<dbReference type="EMBL" id="NUTL01000006">
    <property type="protein sequence ID" value="PHF04581.1"/>
    <property type="molecule type" value="Genomic_DNA"/>
</dbReference>
<evidence type="ECO:0000256" key="9">
    <source>
        <dbReference type="SAM" id="Phobius"/>
    </source>
</evidence>
<feature type="transmembrane region" description="Helical" evidence="9">
    <location>
        <begin position="134"/>
        <end position="155"/>
    </location>
</feature>
<feature type="transmembrane region" description="Helical" evidence="9">
    <location>
        <begin position="92"/>
        <end position="114"/>
    </location>
</feature>
<evidence type="ECO:0000256" key="8">
    <source>
        <dbReference type="RuleBase" id="RU000477"/>
    </source>
</evidence>
<dbReference type="PANTHER" id="PTHR19139">
    <property type="entry name" value="AQUAPORIN TRANSPORTER"/>
    <property type="match status" value="1"/>
</dbReference>
<evidence type="ECO:0000313" key="10">
    <source>
        <dbReference type="EMBL" id="PHF04581.1"/>
    </source>
</evidence>
<evidence type="ECO:0000256" key="4">
    <source>
        <dbReference type="ARBA" id="ARBA00022475"/>
    </source>
</evidence>
<accession>A0ABD6TGP6</accession>
<evidence type="ECO:0000256" key="3">
    <source>
        <dbReference type="ARBA" id="ARBA00022448"/>
    </source>
</evidence>
<comment type="subcellular location">
    <subcellularLocation>
        <location evidence="1">Cell membrane</location>
        <topology evidence="1">Multi-pass membrane protein</topology>
    </subcellularLocation>
</comment>
<dbReference type="PANTHER" id="PTHR19139:SF199">
    <property type="entry name" value="MIP17260P"/>
    <property type="match status" value="1"/>
</dbReference>
<feature type="transmembrane region" description="Helical" evidence="9">
    <location>
        <begin position="167"/>
        <end position="188"/>
    </location>
</feature>
<evidence type="ECO:0000256" key="5">
    <source>
        <dbReference type="ARBA" id="ARBA00022692"/>
    </source>
</evidence>
<gene>
    <name evidence="10" type="ORF">COF81_00635</name>
</gene>
<dbReference type="InterPro" id="IPR022357">
    <property type="entry name" value="MIP_CS"/>
</dbReference>
<dbReference type="PROSITE" id="PS00221">
    <property type="entry name" value="MIP"/>
    <property type="match status" value="1"/>
</dbReference>
<feature type="transmembrane region" description="Helical" evidence="9">
    <location>
        <begin position="22"/>
        <end position="42"/>
    </location>
</feature>
<evidence type="ECO:0000256" key="7">
    <source>
        <dbReference type="ARBA" id="ARBA00023136"/>
    </source>
</evidence>
<dbReference type="InterPro" id="IPR023271">
    <property type="entry name" value="Aquaporin-like"/>
</dbReference>
<reference evidence="10 11" key="1">
    <citation type="submission" date="2017-09" db="EMBL/GenBank/DDBJ databases">
        <title>Large-scale bioinformatics analysis of Bacillus genomes uncovers conserved roles of natural products in bacterial physiology.</title>
        <authorList>
            <consortium name="Agbiome Team Llc"/>
            <person name="Bleich R.M."/>
            <person name="Grubbs K.J."/>
            <person name="Santa Maria K.C."/>
            <person name="Allen S.E."/>
            <person name="Farag S."/>
            <person name="Shank E.A."/>
            <person name="Bowers A."/>
        </authorList>
    </citation>
    <scope>NUCLEOTIDE SEQUENCE [LARGE SCALE GENOMIC DNA]</scope>
    <source>
        <strain evidence="10 11">AFS037265</strain>
    </source>
</reference>
<evidence type="ECO:0000256" key="2">
    <source>
        <dbReference type="ARBA" id="ARBA00006175"/>
    </source>
</evidence>
<keyword evidence="7 9" id="KW-0472">Membrane</keyword>
<evidence type="ECO:0000313" key="11">
    <source>
        <dbReference type="Proteomes" id="UP000221918"/>
    </source>
</evidence>